<evidence type="ECO:0000313" key="1">
    <source>
        <dbReference type="EMBL" id="SPF43454.1"/>
    </source>
</evidence>
<reference evidence="2" key="1">
    <citation type="submission" date="2018-02" db="EMBL/GenBank/DDBJ databases">
        <authorList>
            <person name="Hausmann B."/>
        </authorList>
    </citation>
    <scope>NUCLEOTIDE SEQUENCE [LARGE SCALE GENOMIC DNA]</scope>
    <source>
        <strain evidence="2">Peat soil MAG SbF1</strain>
    </source>
</reference>
<evidence type="ECO:0000313" key="2">
    <source>
        <dbReference type="Proteomes" id="UP000238916"/>
    </source>
</evidence>
<dbReference type="EMBL" id="OMOF01000206">
    <property type="protein sequence ID" value="SPF43454.1"/>
    <property type="molecule type" value="Genomic_DNA"/>
</dbReference>
<name>A0A2U3KUX2_9FIRM</name>
<accession>A0A2U3KUX2</accession>
<organism evidence="1 2">
    <name type="scientific">Candidatus Desulfosporosinus infrequens</name>
    <dbReference type="NCBI Taxonomy" id="2043169"/>
    <lineage>
        <taxon>Bacteria</taxon>
        <taxon>Bacillati</taxon>
        <taxon>Bacillota</taxon>
        <taxon>Clostridia</taxon>
        <taxon>Eubacteriales</taxon>
        <taxon>Desulfitobacteriaceae</taxon>
        <taxon>Desulfosporosinus</taxon>
    </lineage>
</organism>
<gene>
    <name evidence="1" type="ORF">SBF1_2840006</name>
</gene>
<dbReference type="Proteomes" id="UP000238916">
    <property type="component" value="Unassembled WGS sequence"/>
</dbReference>
<dbReference type="AlphaFoldDB" id="A0A2U3KUX2"/>
<sequence>MFATYLMRTRWLVICGLLFPIFFLSLHRIKIQLTTNANYEEIEGEPKMYLITSTLLTLNSAKIIPDMPSGPGNGLFCFELFGNMIQRPWILN</sequence>
<protein>
    <submittedName>
        <fullName evidence="1">Uncharacterized protein</fullName>
    </submittedName>
</protein>
<proteinExistence type="predicted"/>